<dbReference type="OrthoDB" id="8583694at2"/>
<dbReference type="InterPro" id="IPR036097">
    <property type="entry name" value="HisK_dim/P_sf"/>
</dbReference>
<evidence type="ECO:0000256" key="3">
    <source>
        <dbReference type="ARBA" id="ARBA00012438"/>
    </source>
</evidence>
<dbReference type="Gene3D" id="3.30.565.10">
    <property type="entry name" value="Histidine kinase-like ATPase, C-terminal domain"/>
    <property type="match status" value="1"/>
</dbReference>
<feature type="transmembrane region" description="Helical" evidence="11">
    <location>
        <begin position="12"/>
        <end position="31"/>
    </location>
</feature>
<reference evidence="15" key="1">
    <citation type="submission" date="2009-07" db="EMBL/GenBank/DDBJ databases">
        <title>Complete sequence of chromosome of Methylovorus sp. SIP3-4.</title>
        <authorList>
            <person name="Lucas S."/>
            <person name="Copeland A."/>
            <person name="Lapidus A."/>
            <person name="Glavina del Rio T."/>
            <person name="Tice H."/>
            <person name="Bruce D."/>
            <person name="Goodwin L."/>
            <person name="Pitluck S."/>
            <person name="Clum A."/>
            <person name="Larimer F."/>
            <person name="Land M."/>
            <person name="Hauser L."/>
            <person name="Kyrpides N."/>
            <person name="Mikhailova N."/>
            <person name="Kayluzhnaya M."/>
            <person name="Chistoserdova L."/>
        </authorList>
    </citation>
    <scope>NUCLEOTIDE SEQUENCE [LARGE SCALE GENOMIC DNA]</scope>
    <source>
        <strain evidence="15">SIP3-4</strain>
    </source>
</reference>
<evidence type="ECO:0000256" key="10">
    <source>
        <dbReference type="ARBA" id="ARBA00023136"/>
    </source>
</evidence>
<evidence type="ECO:0000256" key="8">
    <source>
        <dbReference type="ARBA" id="ARBA00022989"/>
    </source>
</evidence>
<evidence type="ECO:0000313" key="15">
    <source>
        <dbReference type="Proteomes" id="UP000002743"/>
    </source>
</evidence>
<dbReference type="InterPro" id="IPR004358">
    <property type="entry name" value="Sig_transdc_His_kin-like_C"/>
</dbReference>
<name>C6XAG9_METGS</name>
<dbReference type="GO" id="GO:0005886">
    <property type="term" value="C:plasma membrane"/>
    <property type="evidence" value="ECO:0007669"/>
    <property type="project" value="TreeGrafter"/>
</dbReference>
<evidence type="ECO:0000256" key="6">
    <source>
        <dbReference type="ARBA" id="ARBA00022692"/>
    </source>
</evidence>
<dbReference type="Gene3D" id="1.10.287.130">
    <property type="match status" value="1"/>
</dbReference>
<dbReference type="EMBL" id="CP001674">
    <property type="protein sequence ID" value="ACT51710.1"/>
    <property type="molecule type" value="Genomic_DNA"/>
</dbReference>
<feature type="transmembrane region" description="Helical" evidence="11">
    <location>
        <begin position="164"/>
        <end position="187"/>
    </location>
</feature>
<protein>
    <recommendedName>
        <fullName evidence="3">histidine kinase</fullName>
        <ecNumber evidence="3">2.7.13.3</ecNumber>
    </recommendedName>
</protein>
<dbReference type="PROSITE" id="PS50885">
    <property type="entry name" value="HAMP"/>
    <property type="match status" value="1"/>
</dbReference>
<evidence type="ECO:0000256" key="2">
    <source>
        <dbReference type="ARBA" id="ARBA00004370"/>
    </source>
</evidence>
<dbReference type="RefSeq" id="WP_015830972.1">
    <property type="nucleotide sequence ID" value="NC_012969.1"/>
</dbReference>
<dbReference type="InterPro" id="IPR003660">
    <property type="entry name" value="HAMP_dom"/>
</dbReference>
<feature type="domain" description="Histidine kinase" evidence="12">
    <location>
        <begin position="248"/>
        <end position="463"/>
    </location>
</feature>
<keyword evidence="15" id="KW-1185">Reference proteome</keyword>
<evidence type="ECO:0000256" key="7">
    <source>
        <dbReference type="ARBA" id="ARBA00022777"/>
    </source>
</evidence>
<dbReference type="PANTHER" id="PTHR45436:SF1">
    <property type="entry name" value="SENSOR PROTEIN QSEC"/>
    <property type="match status" value="1"/>
</dbReference>
<dbReference type="CDD" id="cd00075">
    <property type="entry name" value="HATPase"/>
    <property type="match status" value="1"/>
</dbReference>
<keyword evidence="8 11" id="KW-1133">Transmembrane helix</keyword>
<dbReference type="HOGENOM" id="CLU_000445_89_37_4"/>
<evidence type="ECO:0000256" key="1">
    <source>
        <dbReference type="ARBA" id="ARBA00000085"/>
    </source>
</evidence>
<dbReference type="PANTHER" id="PTHR45436">
    <property type="entry name" value="SENSOR HISTIDINE KINASE YKOH"/>
    <property type="match status" value="1"/>
</dbReference>
<keyword evidence="10 11" id="KW-0472">Membrane</keyword>
<dbReference type="InterPro" id="IPR050428">
    <property type="entry name" value="TCS_sensor_his_kinase"/>
</dbReference>
<evidence type="ECO:0000313" key="14">
    <source>
        <dbReference type="EMBL" id="ACT51710.1"/>
    </source>
</evidence>
<evidence type="ECO:0000259" key="12">
    <source>
        <dbReference type="PROSITE" id="PS50109"/>
    </source>
</evidence>
<evidence type="ECO:0000256" key="11">
    <source>
        <dbReference type="SAM" id="Phobius"/>
    </source>
</evidence>
<keyword evidence="7 14" id="KW-0418">Kinase</keyword>
<sequence>MKSRFSVRRQLLKWLLVPLLILIAVDSTILYRISLHFLRKAFDHALYDTAYDVSQIITQNRLNNAQLELKPEVRSMLLSSQDDEMYYSVYDPQGRFLGGDKALAYQAPQSWQRKVMYFVGGHVAGHDVRVVSMPAVIPGDQGDESVRIQVAETRNRRQHLASQILLGILIPQLLLLLVAVVLMWFGIGRGLRPLWDLHAALAQRTPRDLSPVQLTQVPEEVSMLVESINQLMQQVQRLLESQNRFIADAAHQLRTPLAGVMAQTELAQYETNPEALQKSLANIAMSTERLVHMVNQLLILARAEPEVMRAIQMHVLDLRALAQHVTGDLISLALPRNIDLGFESELSHAWVLGDATSLEEMLSNLVDNAIRYSDEGGRVTVSLTRDDQGFVLSVEDDGPGIPEDEREKVFERFHRVIGTEQPGSGLGLAIVLEIAQVHGATIQMQDATPEGGLRISLRFADRSAEAPVAAS</sequence>
<dbReference type="PRINTS" id="PR00344">
    <property type="entry name" value="BCTRLSENSOR"/>
</dbReference>
<dbReference type="CDD" id="cd00082">
    <property type="entry name" value="HisKA"/>
    <property type="match status" value="1"/>
</dbReference>
<dbReference type="SUPFAM" id="SSF47384">
    <property type="entry name" value="Homodimeric domain of signal transducing histidine kinase"/>
    <property type="match status" value="1"/>
</dbReference>
<dbReference type="EC" id="2.7.13.3" evidence="3"/>
<dbReference type="InterPro" id="IPR003661">
    <property type="entry name" value="HisK_dim/P_dom"/>
</dbReference>
<dbReference type="KEGG" id="mei:Msip34_2473"/>
<dbReference type="SMART" id="SM00388">
    <property type="entry name" value="HisKA"/>
    <property type="match status" value="1"/>
</dbReference>
<dbReference type="Pfam" id="PF08521">
    <property type="entry name" value="2CSK_N"/>
    <property type="match status" value="1"/>
</dbReference>
<reference evidence="14 15" key="2">
    <citation type="journal article" date="2011" name="J. Bacteriol.">
        <title>Genomes of three methylotrophs from a single niche uncover genetic and metabolic divergence of Methylophilaceae.</title>
        <authorList>
            <person name="Lapidus A."/>
            <person name="Clum A."/>
            <person name="Labutti K."/>
            <person name="Kaluzhnaya M.G."/>
            <person name="Lim S."/>
            <person name="Beck D.A."/>
            <person name="Glavina Del Rio T."/>
            <person name="Nolan M."/>
            <person name="Mavromatis K."/>
            <person name="Huntemann M."/>
            <person name="Lucas S."/>
            <person name="Lidstrom M.E."/>
            <person name="Ivanova N."/>
            <person name="Chistoserdova L."/>
        </authorList>
    </citation>
    <scope>NUCLEOTIDE SEQUENCE [LARGE SCALE GENOMIC DNA]</scope>
    <source>
        <strain evidence="14 15">SIP3-4</strain>
    </source>
</reference>
<proteinExistence type="predicted"/>
<gene>
    <name evidence="14" type="ordered locus">Msip34_2473</name>
</gene>
<dbReference type="eggNOG" id="COG2205">
    <property type="taxonomic scope" value="Bacteria"/>
</dbReference>
<evidence type="ECO:0000256" key="9">
    <source>
        <dbReference type="ARBA" id="ARBA00023012"/>
    </source>
</evidence>
<dbReference type="InterPro" id="IPR036890">
    <property type="entry name" value="HATPase_C_sf"/>
</dbReference>
<organism evidence="14 15">
    <name type="scientific">Methylovorus glucosotrophus (strain SIP3-4)</name>
    <dbReference type="NCBI Taxonomy" id="582744"/>
    <lineage>
        <taxon>Bacteria</taxon>
        <taxon>Pseudomonadati</taxon>
        <taxon>Pseudomonadota</taxon>
        <taxon>Betaproteobacteria</taxon>
        <taxon>Nitrosomonadales</taxon>
        <taxon>Methylophilaceae</taxon>
        <taxon>Methylovorus</taxon>
    </lineage>
</organism>
<evidence type="ECO:0000256" key="4">
    <source>
        <dbReference type="ARBA" id="ARBA00022553"/>
    </source>
</evidence>
<accession>C6XAG9</accession>
<keyword evidence="9" id="KW-0902">Two-component regulatory system</keyword>
<dbReference type="PROSITE" id="PS50109">
    <property type="entry name" value="HIS_KIN"/>
    <property type="match status" value="1"/>
</dbReference>
<keyword evidence="4" id="KW-0597">Phosphoprotein</keyword>
<dbReference type="STRING" id="582744.Msip34_2473"/>
<keyword evidence="5" id="KW-0808">Transferase</keyword>
<dbReference type="InterPro" id="IPR005467">
    <property type="entry name" value="His_kinase_dom"/>
</dbReference>
<keyword evidence="6 11" id="KW-0812">Transmembrane</keyword>
<dbReference type="SMART" id="SM00387">
    <property type="entry name" value="HATPase_c"/>
    <property type="match status" value="1"/>
</dbReference>
<dbReference type="GO" id="GO:0000155">
    <property type="term" value="F:phosphorelay sensor kinase activity"/>
    <property type="evidence" value="ECO:0007669"/>
    <property type="project" value="InterPro"/>
</dbReference>
<dbReference type="SUPFAM" id="SSF55874">
    <property type="entry name" value="ATPase domain of HSP90 chaperone/DNA topoisomerase II/histidine kinase"/>
    <property type="match status" value="1"/>
</dbReference>
<comment type="catalytic activity">
    <reaction evidence="1">
        <text>ATP + protein L-histidine = ADP + protein N-phospho-L-histidine.</text>
        <dbReference type="EC" id="2.7.13.3"/>
    </reaction>
</comment>
<dbReference type="InterPro" id="IPR013727">
    <property type="entry name" value="2CSK_N"/>
</dbReference>
<evidence type="ECO:0000256" key="5">
    <source>
        <dbReference type="ARBA" id="ARBA00022679"/>
    </source>
</evidence>
<dbReference type="Pfam" id="PF00512">
    <property type="entry name" value="HisKA"/>
    <property type="match status" value="1"/>
</dbReference>
<dbReference type="Pfam" id="PF02518">
    <property type="entry name" value="HATPase_c"/>
    <property type="match status" value="1"/>
</dbReference>
<dbReference type="AlphaFoldDB" id="C6XAG9"/>
<dbReference type="InterPro" id="IPR003594">
    <property type="entry name" value="HATPase_dom"/>
</dbReference>
<feature type="domain" description="HAMP" evidence="13">
    <location>
        <begin position="188"/>
        <end position="240"/>
    </location>
</feature>
<evidence type="ECO:0000259" key="13">
    <source>
        <dbReference type="PROSITE" id="PS50885"/>
    </source>
</evidence>
<comment type="subcellular location">
    <subcellularLocation>
        <location evidence="2">Membrane</location>
    </subcellularLocation>
</comment>
<dbReference type="Proteomes" id="UP000002743">
    <property type="component" value="Chromosome"/>
</dbReference>